<accession>A0A0A3B814</accession>
<organism evidence="1 2">
    <name type="scientific">Chelonobacter oris</name>
    <dbReference type="NCBI Taxonomy" id="505317"/>
    <lineage>
        <taxon>Bacteria</taxon>
        <taxon>Pseudomonadati</taxon>
        <taxon>Pseudomonadota</taxon>
        <taxon>Gammaproteobacteria</taxon>
        <taxon>Pasteurellales</taxon>
        <taxon>Pasteurellaceae</taxon>
        <taxon>Chelonobacter</taxon>
    </lineage>
</organism>
<evidence type="ECO:0000313" key="2">
    <source>
        <dbReference type="Proteomes" id="UP000030380"/>
    </source>
</evidence>
<dbReference type="PIRSF" id="PIRSF011474">
    <property type="entry name" value="Glucitol_operon_activator"/>
    <property type="match status" value="1"/>
</dbReference>
<dbReference type="OrthoDB" id="4774974at2"/>
<proteinExistence type="predicted"/>
<comment type="caution">
    <text evidence="1">The sequence shown here is derived from an EMBL/GenBank/DDBJ whole genome shotgun (WGS) entry which is preliminary data.</text>
</comment>
<dbReference type="Proteomes" id="UP000030380">
    <property type="component" value="Unassembled WGS sequence"/>
</dbReference>
<dbReference type="STRING" id="505317.OA57_10660"/>
<name>A0A0A3B814_9PAST</name>
<keyword evidence="2" id="KW-1185">Reference proteome</keyword>
<dbReference type="EMBL" id="JSUM01000015">
    <property type="protein sequence ID" value="KGQ69709.1"/>
    <property type="molecule type" value="Genomic_DNA"/>
</dbReference>
<dbReference type="RefSeq" id="WP_034617530.1">
    <property type="nucleotide sequence ID" value="NZ_JSUM01000015.1"/>
</dbReference>
<sequence>MDTVNTLILVAVIAWALQIALGWWQVSHFNRSFERLCQQGRVGVGRSTGRFKAKVVIAVAVDQNQCVTDTLLMKGYTVFSGPSSIPRLQGLRPEEIVPKAVFPDSSACQEALFEAVRLR</sequence>
<evidence type="ECO:0000313" key="1">
    <source>
        <dbReference type="EMBL" id="KGQ69709.1"/>
    </source>
</evidence>
<dbReference type="InterPro" id="IPR009693">
    <property type="entry name" value="Glucitol_operon_activator"/>
</dbReference>
<protein>
    <submittedName>
        <fullName evidence="1">Uncharacterized protein</fullName>
    </submittedName>
</protein>
<dbReference type="NCBIfam" id="NF007592">
    <property type="entry name" value="PRK10234.1"/>
    <property type="match status" value="1"/>
</dbReference>
<reference evidence="1 2" key="1">
    <citation type="submission" date="2014-11" db="EMBL/GenBank/DDBJ databases">
        <title>Draft genome sequence of Chelonobacter oris 1662T, associated with respiratory disease in Hermann's Tortoises.</title>
        <authorList>
            <person name="Kudirkiene E."/>
            <person name="Hansen M.J."/>
            <person name="Bojesen A.M."/>
        </authorList>
    </citation>
    <scope>NUCLEOTIDE SEQUENCE [LARGE SCALE GENOMIC DNA]</scope>
    <source>
        <strain evidence="1 2">1662</strain>
    </source>
</reference>
<dbReference type="Pfam" id="PF06923">
    <property type="entry name" value="GutM"/>
    <property type="match status" value="1"/>
</dbReference>
<dbReference type="AlphaFoldDB" id="A0A0A3B814"/>
<gene>
    <name evidence="1" type="ORF">OA57_10660</name>
</gene>